<evidence type="ECO:0000313" key="2">
    <source>
        <dbReference type="Proteomes" id="UP001173661"/>
    </source>
</evidence>
<evidence type="ECO:0000313" key="1">
    <source>
        <dbReference type="EMBL" id="MDO2573410.1"/>
    </source>
</evidence>
<sequence>MDDKPLQALANKFKTPAQESQRKGFFRLQQVKKNLPHIICIPVNHQGPLPDIARTYSPTRPAALT</sequence>
<name>A0AAW7USL7_ECOLX</name>
<comment type="caution">
    <text evidence="1">The sequence shown here is derived from an EMBL/GenBank/DDBJ whole genome shotgun (WGS) entry which is preliminary data.</text>
</comment>
<dbReference type="RefSeq" id="WP_001605297.1">
    <property type="nucleotide sequence ID" value="NZ_AP022087.1"/>
</dbReference>
<accession>A0AAW7USL7</accession>
<gene>
    <name evidence="1" type="ORF">Q2V20_04430</name>
</gene>
<organism evidence="1 2">
    <name type="scientific">Escherichia coli</name>
    <dbReference type="NCBI Taxonomy" id="562"/>
    <lineage>
        <taxon>Bacteria</taxon>
        <taxon>Pseudomonadati</taxon>
        <taxon>Pseudomonadota</taxon>
        <taxon>Gammaproteobacteria</taxon>
        <taxon>Enterobacterales</taxon>
        <taxon>Enterobacteriaceae</taxon>
        <taxon>Escherichia</taxon>
    </lineage>
</organism>
<proteinExistence type="predicted"/>
<dbReference type="AlphaFoldDB" id="A0AAW7USL7"/>
<dbReference type="EMBL" id="JAUKXU010000003">
    <property type="protein sequence ID" value="MDO2573410.1"/>
    <property type="molecule type" value="Genomic_DNA"/>
</dbReference>
<dbReference type="Proteomes" id="UP001173661">
    <property type="component" value="Unassembled WGS sequence"/>
</dbReference>
<reference evidence="1" key="1">
    <citation type="submission" date="2023-07" db="EMBL/GenBank/DDBJ databases">
        <title>High risk of intestinal colonization with ESBL-producing Escherichia coli among soldiers of military contingents in specific geographic regions.</title>
        <authorList>
            <person name="Literacka E."/>
        </authorList>
    </citation>
    <scope>NUCLEOTIDE SEQUENCE</scope>
    <source>
        <strain evidence="1">66</strain>
    </source>
</reference>
<protein>
    <submittedName>
        <fullName evidence="1">Uncharacterized protein</fullName>
    </submittedName>
</protein>